<dbReference type="OrthoDB" id="9774907at2"/>
<dbReference type="EMBL" id="LRPM01000010">
    <property type="protein sequence ID" value="KWZ78965.1"/>
    <property type="molecule type" value="Genomic_DNA"/>
</dbReference>
<keyword evidence="6 11" id="KW-0547">Nucleotide-binding</keyword>
<protein>
    <recommendedName>
        <fullName evidence="3 11">Thymidylate kinase</fullName>
        <ecNumber evidence="2 11">2.7.4.9</ecNumber>
    </recommendedName>
    <alternativeName>
        <fullName evidence="11">dTMP kinase</fullName>
    </alternativeName>
</protein>
<keyword evidence="4 11" id="KW-0808">Transferase</keyword>
<dbReference type="GO" id="GO:0005829">
    <property type="term" value="C:cytosol"/>
    <property type="evidence" value="ECO:0007669"/>
    <property type="project" value="TreeGrafter"/>
</dbReference>
<dbReference type="PANTHER" id="PTHR10344">
    <property type="entry name" value="THYMIDYLATE KINASE"/>
    <property type="match status" value="1"/>
</dbReference>
<evidence type="ECO:0000256" key="11">
    <source>
        <dbReference type="HAMAP-Rule" id="MF_00165"/>
    </source>
</evidence>
<dbReference type="SUPFAM" id="SSF52540">
    <property type="entry name" value="P-loop containing nucleoside triphosphate hydrolases"/>
    <property type="match status" value="1"/>
</dbReference>
<evidence type="ECO:0000256" key="1">
    <source>
        <dbReference type="ARBA" id="ARBA00009776"/>
    </source>
</evidence>
<dbReference type="InterPro" id="IPR018094">
    <property type="entry name" value="Thymidylate_kinase"/>
</dbReference>
<feature type="domain" description="Thymidylate kinase-like" evidence="12">
    <location>
        <begin position="8"/>
        <end position="196"/>
    </location>
</feature>
<dbReference type="GO" id="GO:0004798">
    <property type="term" value="F:dTMP kinase activity"/>
    <property type="evidence" value="ECO:0007669"/>
    <property type="project" value="UniProtKB-UniRule"/>
</dbReference>
<evidence type="ECO:0000313" key="14">
    <source>
        <dbReference type="Proteomes" id="UP000070383"/>
    </source>
</evidence>
<evidence type="ECO:0000259" key="12">
    <source>
        <dbReference type="Pfam" id="PF02223"/>
    </source>
</evidence>
<evidence type="ECO:0000256" key="6">
    <source>
        <dbReference type="ARBA" id="ARBA00022741"/>
    </source>
</evidence>
<evidence type="ECO:0000256" key="4">
    <source>
        <dbReference type="ARBA" id="ARBA00022679"/>
    </source>
</evidence>
<dbReference type="GO" id="GO:0006227">
    <property type="term" value="P:dUDP biosynthetic process"/>
    <property type="evidence" value="ECO:0007669"/>
    <property type="project" value="TreeGrafter"/>
</dbReference>
<dbReference type="GO" id="GO:0005524">
    <property type="term" value="F:ATP binding"/>
    <property type="evidence" value="ECO:0007669"/>
    <property type="project" value="UniProtKB-UniRule"/>
</dbReference>
<dbReference type="AlphaFoldDB" id="A0A133KHF7"/>
<comment type="function">
    <text evidence="10 11">Phosphorylation of dTMP to form dTDP in both de novo and salvage pathways of dTTP synthesis.</text>
</comment>
<proteinExistence type="inferred from homology"/>
<keyword evidence="14" id="KW-1185">Reference proteome</keyword>
<name>A0A133KHF7_9FIRM</name>
<organism evidence="13 14">
    <name type="scientific">Anaerococcus tetradius</name>
    <dbReference type="NCBI Taxonomy" id="33036"/>
    <lineage>
        <taxon>Bacteria</taxon>
        <taxon>Bacillati</taxon>
        <taxon>Bacillota</taxon>
        <taxon>Tissierellia</taxon>
        <taxon>Tissierellales</taxon>
        <taxon>Peptoniphilaceae</taxon>
        <taxon>Anaerococcus</taxon>
    </lineage>
</organism>
<keyword evidence="5 11" id="KW-0545">Nucleotide biosynthesis</keyword>
<dbReference type="HAMAP" id="MF_00165">
    <property type="entry name" value="Thymidylate_kinase"/>
    <property type="match status" value="1"/>
</dbReference>
<dbReference type="Gene3D" id="3.40.50.300">
    <property type="entry name" value="P-loop containing nucleotide triphosphate hydrolases"/>
    <property type="match status" value="1"/>
</dbReference>
<comment type="catalytic activity">
    <reaction evidence="9 11">
        <text>dTMP + ATP = dTDP + ADP</text>
        <dbReference type="Rhea" id="RHEA:13517"/>
        <dbReference type="ChEBI" id="CHEBI:30616"/>
        <dbReference type="ChEBI" id="CHEBI:58369"/>
        <dbReference type="ChEBI" id="CHEBI:63528"/>
        <dbReference type="ChEBI" id="CHEBI:456216"/>
        <dbReference type="EC" id="2.7.4.9"/>
    </reaction>
</comment>
<gene>
    <name evidence="11" type="primary">tmk</name>
    <name evidence="13" type="ORF">HMPREF3200_00447</name>
</gene>
<dbReference type="FunFam" id="3.40.50.300:FF:000225">
    <property type="entry name" value="Thymidylate kinase"/>
    <property type="match status" value="1"/>
</dbReference>
<dbReference type="CDD" id="cd01672">
    <property type="entry name" value="TMPK"/>
    <property type="match status" value="1"/>
</dbReference>
<evidence type="ECO:0000256" key="5">
    <source>
        <dbReference type="ARBA" id="ARBA00022727"/>
    </source>
</evidence>
<keyword evidence="7 11" id="KW-0418">Kinase</keyword>
<comment type="caution">
    <text evidence="13">The sequence shown here is derived from an EMBL/GenBank/DDBJ whole genome shotgun (WGS) entry which is preliminary data.</text>
</comment>
<comment type="similarity">
    <text evidence="1 11">Belongs to the thymidylate kinase family.</text>
</comment>
<dbReference type="RefSeq" id="WP_004836241.1">
    <property type="nucleotide sequence ID" value="NZ_CAMPNK010000001.1"/>
</dbReference>
<dbReference type="GO" id="GO:0006235">
    <property type="term" value="P:dTTP biosynthetic process"/>
    <property type="evidence" value="ECO:0007669"/>
    <property type="project" value="UniProtKB-UniRule"/>
</dbReference>
<reference evidence="14" key="1">
    <citation type="submission" date="2016-01" db="EMBL/GenBank/DDBJ databases">
        <authorList>
            <person name="Mitreva M."/>
            <person name="Pepin K.H."/>
            <person name="Mihindukulasuriya K.A."/>
            <person name="Fulton R."/>
            <person name="Fronick C."/>
            <person name="O'Laughlin M."/>
            <person name="Miner T."/>
            <person name="Herter B."/>
            <person name="Rosa B.A."/>
            <person name="Cordes M."/>
            <person name="Tomlinson C."/>
            <person name="Wollam A."/>
            <person name="Palsikar V.B."/>
            <person name="Mardis E.R."/>
            <person name="Wilson R.K."/>
        </authorList>
    </citation>
    <scope>NUCLEOTIDE SEQUENCE [LARGE SCALE GENOMIC DNA]</scope>
    <source>
        <strain evidence="14">MJR8151</strain>
    </source>
</reference>
<feature type="binding site" evidence="11">
    <location>
        <begin position="10"/>
        <end position="17"/>
    </location>
    <ligand>
        <name>ATP</name>
        <dbReference type="ChEBI" id="CHEBI:30616"/>
    </ligand>
</feature>
<dbReference type="Pfam" id="PF02223">
    <property type="entry name" value="Thymidylate_kin"/>
    <property type="match status" value="1"/>
</dbReference>
<evidence type="ECO:0000256" key="10">
    <source>
        <dbReference type="ARBA" id="ARBA00057735"/>
    </source>
</evidence>
<dbReference type="EC" id="2.7.4.9" evidence="2 11"/>
<evidence type="ECO:0000256" key="3">
    <source>
        <dbReference type="ARBA" id="ARBA00017144"/>
    </source>
</evidence>
<sequence>MDGKLIVFEGPDGSGKTTVLSEVKKRLEKDKIEFLDYREPGGTYISEKIRDIIIDKDNIAMTASCECLLFAASRAQLVEEKIKPALESGMLVLCDRFVLSSLLYQGVGRGLGIDKVKEINDFATAGLRADLTIFFDIDYKTALIRKRENFSADRLESEDFDFHKKIFNAYLDIAERYKKEIKKIDASKSVTEVTDQVMKLIYESLEEKQ</sequence>
<accession>A0A133KHF7</accession>
<dbReference type="GO" id="GO:0006233">
    <property type="term" value="P:dTDP biosynthetic process"/>
    <property type="evidence" value="ECO:0007669"/>
    <property type="project" value="InterPro"/>
</dbReference>
<dbReference type="STRING" id="33036.HMPREF3200_00447"/>
<evidence type="ECO:0000256" key="8">
    <source>
        <dbReference type="ARBA" id="ARBA00022840"/>
    </source>
</evidence>
<dbReference type="InterPro" id="IPR039430">
    <property type="entry name" value="Thymidylate_kin-like_dom"/>
</dbReference>
<dbReference type="NCBIfam" id="TIGR00041">
    <property type="entry name" value="DTMP_kinase"/>
    <property type="match status" value="1"/>
</dbReference>
<evidence type="ECO:0000256" key="7">
    <source>
        <dbReference type="ARBA" id="ARBA00022777"/>
    </source>
</evidence>
<evidence type="ECO:0000256" key="9">
    <source>
        <dbReference type="ARBA" id="ARBA00048743"/>
    </source>
</evidence>
<dbReference type="PATRIC" id="fig|33036.3.peg.446"/>
<evidence type="ECO:0000313" key="13">
    <source>
        <dbReference type="EMBL" id="KWZ78965.1"/>
    </source>
</evidence>
<dbReference type="Proteomes" id="UP000070383">
    <property type="component" value="Unassembled WGS sequence"/>
</dbReference>
<dbReference type="InterPro" id="IPR027417">
    <property type="entry name" value="P-loop_NTPase"/>
</dbReference>
<keyword evidence="8 11" id="KW-0067">ATP-binding</keyword>
<evidence type="ECO:0000256" key="2">
    <source>
        <dbReference type="ARBA" id="ARBA00012980"/>
    </source>
</evidence>
<dbReference type="PANTHER" id="PTHR10344:SF4">
    <property type="entry name" value="UMP-CMP KINASE 2, MITOCHONDRIAL"/>
    <property type="match status" value="1"/>
</dbReference>